<reference evidence="3 4" key="1">
    <citation type="submission" date="2019-02" db="EMBL/GenBank/DDBJ databases">
        <title>The genomic architecture of introgression among sibling species of bacteria.</title>
        <authorList>
            <person name="Cavassim M.I.A."/>
            <person name="Moeskjaer S."/>
            <person name="Moslemi C."/>
            <person name="Fields B."/>
            <person name="Bachmann A."/>
            <person name="Vilhjalmsson B."/>
            <person name="Schierup M.H."/>
            <person name="Young J.P.W."/>
            <person name="Andersen S.U."/>
        </authorList>
    </citation>
    <scope>NUCLEOTIDE SEQUENCE [LARGE SCALE GENOMIC DNA]</scope>
    <source>
        <strain evidence="3 4">SM51</strain>
    </source>
</reference>
<evidence type="ECO:0000259" key="2">
    <source>
        <dbReference type="Pfam" id="PF10881"/>
    </source>
</evidence>
<dbReference type="Pfam" id="PF10881">
    <property type="entry name" value="DUF2726"/>
    <property type="match status" value="1"/>
</dbReference>
<evidence type="ECO:0000313" key="3">
    <source>
        <dbReference type="EMBL" id="TBE69431.1"/>
    </source>
</evidence>
<dbReference type="Proteomes" id="UP000291302">
    <property type="component" value="Unassembled WGS sequence"/>
</dbReference>
<protein>
    <submittedName>
        <fullName evidence="3">DUF2726 domain-containing protein</fullName>
    </submittedName>
</protein>
<dbReference type="EMBL" id="SILG01000001">
    <property type="protein sequence ID" value="TBE69431.1"/>
    <property type="molecule type" value="Genomic_DNA"/>
</dbReference>
<dbReference type="RefSeq" id="WP_130765864.1">
    <property type="nucleotide sequence ID" value="NZ_SILG01000001.1"/>
</dbReference>
<keyword evidence="1" id="KW-0472">Membrane</keyword>
<organism evidence="3 4">
    <name type="scientific">Rhizobium beringeri</name>
    <dbReference type="NCBI Taxonomy" id="3019934"/>
    <lineage>
        <taxon>Bacteria</taxon>
        <taxon>Pseudomonadati</taxon>
        <taxon>Pseudomonadota</taxon>
        <taxon>Alphaproteobacteria</taxon>
        <taxon>Hyphomicrobiales</taxon>
        <taxon>Rhizobiaceae</taxon>
        <taxon>Rhizobium/Agrobacterium group</taxon>
        <taxon>Rhizobium</taxon>
    </lineage>
</organism>
<name>A0ABY1XR06_9HYPH</name>
<keyword evidence="1" id="KW-1133">Transmembrane helix</keyword>
<feature type="transmembrane region" description="Helical" evidence="1">
    <location>
        <begin position="12"/>
        <end position="32"/>
    </location>
</feature>
<keyword evidence="4" id="KW-1185">Reference proteome</keyword>
<gene>
    <name evidence="3" type="ORF">ELH03_00890</name>
</gene>
<sequence length="252" mass="27698">MDNPQKRWVPFTAPGLFIGALAVGSAGGMTIYDRPAEVLALIETPFFPVLIVVLFVGVFMGMAVEQFRSKMRRQAWREKNRPRWEKKSGASIATGPWPPIPIPEPSKKTDAADQLRIVMGATFAIQPLLNKSEARVFKELDRIVIGCNPAWQVMAQVSLGEVIRSKDAAAHSCINSKRVDLLLVDGDCQPRHAIEYQGGAHHQGAAAARDAVKKEALRRAGIGYYEVVAGHTTPAELRRLVEKLVDRPGTPE</sequence>
<feature type="transmembrane region" description="Helical" evidence="1">
    <location>
        <begin position="44"/>
        <end position="64"/>
    </location>
</feature>
<comment type="caution">
    <text evidence="3">The sequence shown here is derived from an EMBL/GenBank/DDBJ whole genome shotgun (WGS) entry which is preliminary data.</text>
</comment>
<dbReference type="InterPro" id="IPR024402">
    <property type="entry name" value="DUF2726"/>
</dbReference>
<feature type="domain" description="DUF2726" evidence="2">
    <location>
        <begin position="126"/>
        <end position="243"/>
    </location>
</feature>
<accession>A0ABY1XR06</accession>
<evidence type="ECO:0000313" key="4">
    <source>
        <dbReference type="Proteomes" id="UP000291302"/>
    </source>
</evidence>
<evidence type="ECO:0000256" key="1">
    <source>
        <dbReference type="SAM" id="Phobius"/>
    </source>
</evidence>
<keyword evidence="1" id="KW-0812">Transmembrane</keyword>
<proteinExistence type="predicted"/>